<evidence type="ECO:0000256" key="11">
    <source>
        <dbReference type="ARBA" id="ARBA00023204"/>
    </source>
</evidence>
<keyword evidence="12" id="KW-0131">Cell cycle</keyword>
<feature type="domain" description="ATP-dependent DNA ligase family profile" evidence="16">
    <location>
        <begin position="178"/>
        <end position="290"/>
    </location>
</feature>
<comment type="catalytic activity">
    <reaction evidence="13">
        <text>ATP + (deoxyribonucleotide)n-3'-hydroxyl + 5'-phospho-(deoxyribonucleotide)m = (deoxyribonucleotide)n+m + AMP + diphosphate.</text>
        <dbReference type="EC" id="6.5.1.1"/>
    </reaction>
</comment>
<evidence type="ECO:0000256" key="14">
    <source>
        <dbReference type="ARBA" id="ARBA00054532"/>
    </source>
</evidence>
<reference evidence="17 18" key="1">
    <citation type="journal article" date="2013" name="ISME J.">
        <title>A metabolic model for members of the genus Tetrasphaera involved in enhanced biological phosphorus removal.</title>
        <authorList>
            <person name="Kristiansen R."/>
            <person name="Nguyen H.T.T."/>
            <person name="Saunders A.M."/>
            <person name="Nielsen J.L."/>
            <person name="Wimmer R."/>
            <person name="Le V.Q."/>
            <person name="McIlroy S.J."/>
            <person name="Petrovski S."/>
            <person name="Seviour R.J."/>
            <person name="Calteau A."/>
            <person name="Nielsen K.L."/>
            <person name="Nielsen P.H."/>
        </authorList>
    </citation>
    <scope>NUCLEOTIDE SEQUENCE [LARGE SCALE GENOMIC DNA]</scope>
    <source>
        <strain evidence="17 18">Lp2</strain>
    </source>
</reference>
<evidence type="ECO:0000256" key="4">
    <source>
        <dbReference type="ARBA" id="ARBA00022705"/>
    </source>
</evidence>
<accession>N0E529</accession>
<dbReference type="Gene3D" id="2.40.50.140">
    <property type="entry name" value="Nucleic acid-binding proteins"/>
    <property type="match status" value="1"/>
</dbReference>
<dbReference type="PROSITE" id="PS50160">
    <property type="entry name" value="DNA_LIGASE_A3"/>
    <property type="match status" value="1"/>
</dbReference>
<keyword evidence="6" id="KW-0547">Nucleotide-binding</keyword>
<dbReference type="GO" id="GO:0051301">
    <property type="term" value="P:cell division"/>
    <property type="evidence" value="ECO:0007669"/>
    <property type="project" value="UniProtKB-KW"/>
</dbReference>
<keyword evidence="8" id="KW-0067">ATP-binding</keyword>
<dbReference type="STRING" id="1193181.BN10_540013"/>
<dbReference type="InterPro" id="IPR036599">
    <property type="entry name" value="DNA_ligase_N_sf"/>
</dbReference>
<dbReference type="GO" id="GO:0006281">
    <property type="term" value="P:DNA repair"/>
    <property type="evidence" value="ECO:0007669"/>
    <property type="project" value="UniProtKB-KW"/>
</dbReference>
<dbReference type="PANTHER" id="PTHR45674">
    <property type="entry name" value="DNA LIGASE 1/3 FAMILY MEMBER"/>
    <property type="match status" value="1"/>
</dbReference>
<keyword evidence="11" id="KW-0234">DNA repair</keyword>
<evidence type="ECO:0000259" key="16">
    <source>
        <dbReference type="PROSITE" id="PS50160"/>
    </source>
</evidence>
<sequence length="390" mass="41748">MAAVLGDVRTGALDGVLTDALARAVARPLAQVRRAVMLEGDLGRTAAMALRDPSRLATVALRAGTPVQPMLASTAADVTEALATTGRASVEHKLDGARIQVHRTAADISVHTRSLADITERVPEIVALAATWPADSFVLDGETLMLDEAGSPKPFQETMSRFGSQGADPAIALQPRFFDVLTIDGEDLTGRPLAERRERLVALVGPDLVIPGTVTEDPVAAQQVLDEALAAGHEGVLVKAIDSPYAAGRRGKSWVKVKPVHTFDLVVLAAEWGFGRRTGWLSNLHLGARDPQGAFGEPGGFVMIGKTFKGLTDQTLRWQTETFPGYAVRETPGVVWLRPEIVVEIAIDGVQRSSRYPGGVALRFARVKGYRDDKSAAETDTIEAVRSLLR</sequence>
<keyword evidence="3" id="KW-0132">Cell division</keyword>
<evidence type="ECO:0000313" key="17">
    <source>
        <dbReference type="EMBL" id="CCH70234.1"/>
    </source>
</evidence>
<evidence type="ECO:0000256" key="6">
    <source>
        <dbReference type="ARBA" id="ARBA00022741"/>
    </source>
</evidence>
<evidence type="ECO:0000256" key="1">
    <source>
        <dbReference type="ARBA" id="ARBA00012727"/>
    </source>
</evidence>
<dbReference type="PROSITE" id="PS00697">
    <property type="entry name" value="DNA_LIGASE_A1"/>
    <property type="match status" value="1"/>
</dbReference>
<evidence type="ECO:0000256" key="15">
    <source>
        <dbReference type="ARBA" id="ARBA00074842"/>
    </source>
</evidence>
<comment type="caution">
    <text evidence="17">The sequence shown here is derived from an EMBL/GenBank/DDBJ whole genome shotgun (WGS) entry which is preliminary data.</text>
</comment>
<dbReference type="SUPFAM" id="SSF117018">
    <property type="entry name" value="ATP-dependent DNA ligase DNA-binding domain"/>
    <property type="match status" value="1"/>
</dbReference>
<keyword evidence="2 17" id="KW-0436">Ligase</keyword>
<keyword evidence="10" id="KW-0233">DNA recombination</keyword>
<evidence type="ECO:0000313" key="18">
    <source>
        <dbReference type="Proteomes" id="UP000013167"/>
    </source>
</evidence>
<dbReference type="InterPro" id="IPR016059">
    <property type="entry name" value="DNA_ligase_ATP-dep_CS"/>
</dbReference>
<evidence type="ECO:0000256" key="12">
    <source>
        <dbReference type="ARBA" id="ARBA00023306"/>
    </source>
</evidence>
<evidence type="ECO:0000256" key="5">
    <source>
        <dbReference type="ARBA" id="ARBA00022723"/>
    </source>
</evidence>
<dbReference type="EMBL" id="CAIZ01000124">
    <property type="protein sequence ID" value="CCH70234.1"/>
    <property type="molecule type" value="Genomic_DNA"/>
</dbReference>
<evidence type="ECO:0000256" key="3">
    <source>
        <dbReference type="ARBA" id="ARBA00022618"/>
    </source>
</evidence>
<dbReference type="Proteomes" id="UP000013167">
    <property type="component" value="Unassembled WGS sequence"/>
</dbReference>
<evidence type="ECO:0000256" key="8">
    <source>
        <dbReference type="ARBA" id="ARBA00022840"/>
    </source>
</evidence>
<dbReference type="InterPro" id="IPR012309">
    <property type="entry name" value="DNA_ligase_ATP-dep_C"/>
</dbReference>
<keyword evidence="7" id="KW-0227">DNA damage</keyword>
<dbReference type="CDD" id="cd07901">
    <property type="entry name" value="Adenylation_DNA_ligase_Arch_LigB"/>
    <property type="match status" value="1"/>
</dbReference>
<dbReference type="GO" id="GO:0003910">
    <property type="term" value="F:DNA ligase (ATP) activity"/>
    <property type="evidence" value="ECO:0007669"/>
    <property type="project" value="UniProtKB-EC"/>
</dbReference>
<keyword evidence="4" id="KW-0235">DNA replication</keyword>
<dbReference type="Pfam" id="PF01068">
    <property type="entry name" value="DNA_ligase_A_M"/>
    <property type="match status" value="1"/>
</dbReference>
<comment type="function">
    <text evidence="14">DNA ligase that seals nicks in double-stranded DNA during DNA replication, DNA recombination and DNA repair.</text>
</comment>
<dbReference type="Pfam" id="PF04679">
    <property type="entry name" value="DNA_ligase_A_C"/>
    <property type="match status" value="1"/>
</dbReference>
<dbReference type="GO" id="GO:0006260">
    <property type="term" value="P:DNA replication"/>
    <property type="evidence" value="ECO:0007669"/>
    <property type="project" value="UniProtKB-KW"/>
</dbReference>
<keyword evidence="5" id="KW-0479">Metal-binding</keyword>
<dbReference type="SUPFAM" id="SSF56091">
    <property type="entry name" value="DNA ligase/mRNA capping enzyme, catalytic domain"/>
    <property type="match status" value="1"/>
</dbReference>
<dbReference type="GO" id="GO:0003677">
    <property type="term" value="F:DNA binding"/>
    <property type="evidence" value="ECO:0007669"/>
    <property type="project" value="InterPro"/>
</dbReference>
<proteinExistence type="predicted"/>
<dbReference type="EC" id="6.5.1.1" evidence="1"/>
<gene>
    <name evidence="17" type="ORF">BN10_540013</name>
</gene>
<dbReference type="AlphaFoldDB" id="N0E529"/>
<evidence type="ECO:0000256" key="10">
    <source>
        <dbReference type="ARBA" id="ARBA00023172"/>
    </source>
</evidence>
<evidence type="ECO:0000256" key="13">
    <source>
        <dbReference type="ARBA" id="ARBA00034003"/>
    </source>
</evidence>
<keyword evidence="9" id="KW-0460">Magnesium</keyword>
<evidence type="ECO:0000256" key="2">
    <source>
        <dbReference type="ARBA" id="ARBA00022598"/>
    </source>
</evidence>
<dbReference type="PANTHER" id="PTHR45674:SF13">
    <property type="entry name" value="DNA LIGASE-RELATED"/>
    <property type="match status" value="1"/>
</dbReference>
<dbReference type="InterPro" id="IPR012310">
    <property type="entry name" value="DNA_ligase_ATP-dep_cent"/>
</dbReference>
<dbReference type="SUPFAM" id="SSF50249">
    <property type="entry name" value="Nucleic acid-binding proteins"/>
    <property type="match status" value="1"/>
</dbReference>
<organism evidence="17 18">
    <name type="scientific">Phycicoccus elongatus Lp2</name>
    <dbReference type="NCBI Taxonomy" id="1193181"/>
    <lineage>
        <taxon>Bacteria</taxon>
        <taxon>Bacillati</taxon>
        <taxon>Actinomycetota</taxon>
        <taxon>Actinomycetes</taxon>
        <taxon>Micrococcales</taxon>
        <taxon>Intrasporangiaceae</taxon>
        <taxon>Phycicoccus</taxon>
    </lineage>
</organism>
<dbReference type="Gene3D" id="1.10.3260.10">
    <property type="entry name" value="DNA ligase, ATP-dependent, N-terminal domain"/>
    <property type="match status" value="1"/>
</dbReference>
<dbReference type="GO" id="GO:0006310">
    <property type="term" value="P:DNA recombination"/>
    <property type="evidence" value="ECO:0007669"/>
    <property type="project" value="UniProtKB-KW"/>
</dbReference>
<dbReference type="InterPro" id="IPR012340">
    <property type="entry name" value="NA-bd_OB-fold"/>
</dbReference>
<protein>
    <recommendedName>
        <fullName evidence="15">DNA ligase B</fullName>
        <ecNumber evidence="1">6.5.1.1</ecNumber>
    </recommendedName>
</protein>
<evidence type="ECO:0000256" key="7">
    <source>
        <dbReference type="ARBA" id="ARBA00022763"/>
    </source>
</evidence>
<dbReference type="GO" id="GO:0046872">
    <property type="term" value="F:metal ion binding"/>
    <property type="evidence" value="ECO:0007669"/>
    <property type="project" value="UniProtKB-KW"/>
</dbReference>
<dbReference type="eggNOG" id="COG1793">
    <property type="taxonomic scope" value="Bacteria"/>
</dbReference>
<dbReference type="GO" id="GO:0005524">
    <property type="term" value="F:ATP binding"/>
    <property type="evidence" value="ECO:0007669"/>
    <property type="project" value="UniProtKB-KW"/>
</dbReference>
<evidence type="ECO:0000256" key="9">
    <source>
        <dbReference type="ARBA" id="ARBA00022842"/>
    </source>
</evidence>
<dbReference type="Gene3D" id="3.30.470.30">
    <property type="entry name" value="DNA ligase/mRNA capping enzyme"/>
    <property type="match status" value="1"/>
</dbReference>
<dbReference type="FunFam" id="2.40.50.140:FF:000163">
    <property type="entry name" value="Probable DNA ligase"/>
    <property type="match status" value="1"/>
</dbReference>
<name>N0E529_9MICO</name>
<dbReference type="InterPro" id="IPR050191">
    <property type="entry name" value="ATP-dep_DNA_ligase"/>
</dbReference>
<keyword evidence="18" id="KW-1185">Reference proteome</keyword>
<dbReference type="HOGENOM" id="CLU_005138_6_1_11"/>